<dbReference type="Proteomes" id="UP000199665">
    <property type="component" value="Unassembled WGS sequence"/>
</dbReference>
<dbReference type="EMBL" id="FNRV01000001">
    <property type="protein sequence ID" value="SEC00035.1"/>
    <property type="molecule type" value="Genomic_DNA"/>
</dbReference>
<keyword evidence="2" id="KW-1185">Reference proteome</keyword>
<name>A0ABY0XRR4_9PSED</name>
<evidence type="ECO:0000313" key="2">
    <source>
        <dbReference type="Proteomes" id="UP000199665"/>
    </source>
</evidence>
<evidence type="ECO:0000313" key="1">
    <source>
        <dbReference type="EMBL" id="SEC00035.1"/>
    </source>
</evidence>
<proteinExistence type="predicted"/>
<dbReference type="InterPro" id="IPR045404">
    <property type="entry name" value="Gp13-like"/>
</dbReference>
<accession>A0ABY0XRR4</accession>
<reference evidence="1 2" key="1">
    <citation type="submission" date="2016-10" db="EMBL/GenBank/DDBJ databases">
        <authorList>
            <person name="Varghese N."/>
            <person name="Submissions S."/>
        </authorList>
    </citation>
    <scope>NUCLEOTIDE SEQUENCE [LARGE SCALE GENOMIC DNA]</scope>
    <source>
        <strain evidence="1 2">DSM 18327</strain>
    </source>
</reference>
<protein>
    <recommendedName>
        <fullName evidence="3">Major capsid protein</fullName>
    </recommendedName>
</protein>
<comment type="caution">
    <text evidence="1">The sequence shown here is derived from an EMBL/GenBank/DDBJ whole genome shotgun (WGS) entry which is preliminary data.</text>
</comment>
<sequence>MPFDLQVFNKQTYSAMTEVVDQQVQLFNAASGGTLVLAAGQNQGDFSLDASFKQIAGLVRRRNAYGSGAVAAKRLEHLLNVSVKVAAGTPPIEFEKQQYTWILQNPELAAIKIGEQLAIAQVQDQLNAGIRALVAATSGNAAVVHDGTAAAPTFRVLNKGSALFGDRAGSLRAWLLHSTVLHSLYDNALTNAEQLFSFGTVNVMRDAFGRLFVVTDSDALINPGATPTYNTLGLVEGAGIVQPNGDFHAILQDTAGGENIKTTYQAEWTYNVGLKGYAWDIAAGGKSPTDVALGTSTNWDKVATSNKDTAGVLVKTK</sequence>
<dbReference type="Pfam" id="PF20036">
    <property type="entry name" value="Gp13-like"/>
    <property type="match status" value="1"/>
</dbReference>
<evidence type="ECO:0008006" key="3">
    <source>
        <dbReference type="Google" id="ProtNLM"/>
    </source>
</evidence>
<dbReference type="RefSeq" id="WP_090463440.1">
    <property type="nucleotide sequence ID" value="NZ_FNRV01000001.1"/>
</dbReference>
<gene>
    <name evidence="1" type="ORF">SAMN05216205_1200</name>
</gene>
<organism evidence="1 2">
    <name type="scientific">Pseudomonas mohnii</name>
    <dbReference type="NCBI Taxonomy" id="395600"/>
    <lineage>
        <taxon>Bacteria</taxon>
        <taxon>Pseudomonadati</taxon>
        <taxon>Pseudomonadota</taxon>
        <taxon>Gammaproteobacteria</taxon>
        <taxon>Pseudomonadales</taxon>
        <taxon>Pseudomonadaceae</taxon>
        <taxon>Pseudomonas</taxon>
    </lineage>
</organism>